<keyword evidence="2" id="KW-1185">Reference proteome</keyword>
<sequence length="139" mass="14154">MLAGTAVFVVVVAVVLTLVLVAGGEDEIPEVAAVTAPVTTTAATATATTVIRETPASSAARRTRVPSAATRCGSGLFVNSVTTCSFAFNVQAAYDDAAGSGSRTVRAYSPTTGTTYTMRCSGRPVTICRGGDRAAVYLR</sequence>
<dbReference type="Proteomes" id="UP001277761">
    <property type="component" value="Unassembled WGS sequence"/>
</dbReference>
<reference evidence="1 2" key="1">
    <citation type="submission" date="2023-11" db="EMBL/GenBank/DDBJ databases">
        <authorList>
            <person name="Xu M."/>
            <person name="Jiang T."/>
        </authorList>
    </citation>
    <scope>NUCLEOTIDE SEQUENCE [LARGE SCALE GENOMIC DNA]</scope>
    <source>
        <strain evidence="1 2">SD</strain>
    </source>
</reference>
<comment type="caution">
    <text evidence="1">The sequence shown here is derived from an EMBL/GenBank/DDBJ whole genome shotgun (WGS) entry which is preliminary data.</text>
</comment>
<protein>
    <recommendedName>
        <fullName evidence="3">Serine/threonine protein kinase</fullName>
    </recommendedName>
</protein>
<evidence type="ECO:0008006" key="3">
    <source>
        <dbReference type="Google" id="ProtNLM"/>
    </source>
</evidence>
<accession>A0ABU4VMC8</accession>
<gene>
    <name evidence="1" type="ORF">SK069_10890</name>
</gene>
<dbReference type="EMBL" id="JAXAVX010000004">
    <property type="protein sequence ID" value="MDX8152101.1"/>
    <property type="molecule type" value="Genomic_DNA"/>
</dbReference>
<organism evidence="1 2">
    <name type="scientific">Patulibacter brassicae</name>
    <dbReference type="NCBI Taxonomy" id="1705717"/>
    <lineage>
        <taxon>Bacteria</taxon>
        <taxon>Bacillati</taxon>
        <taxon>Actinomycetota</taxon>
        <taxon>Thermoleophilia</taxon>
        <taxon>Solirubrobacterales</taxon>
        <taxon>Patulibacteraceae</taxon>
        <taxon>Patulibacter</taxon>
    </lineage>
</organism>
<evidence type="ECO:0000313" key="2">
    <source>
        <dbReference type="Proteomes" id="UP001277761"/>
    </source>
</evidence>
<evidence type="ECO:0000313" key="1">
    <source>
        <dbReference type="EMBL" id="MDX8152101.1"/>
    </source>
</evidence>
<dbReference type="RefSeq" id="WP_319954256.1">
    <property type="nucleotide sequence ID" value="NZ_JAXAVX010000004.1"/>
</dbReference>
<proteinExistence type="predicted"/>
<name>A0ABU4VMC8_9ACTN</name>